<keyword evidence="2" id="KW-1185">Reference proteome</keyword>
<organism evidence="1 2">
    <name type="scientific">Elysia crispata</name>
    <name type="common">lettuce slug</name>
    <dbReference type="NCBI Taxonomy" id="231223"/>
    <lineage>
        <taxon>Eukaryota</taxon>
        <taxon>Metazoa</taxon>
        <taxon>Spiralia</taxon>
        <taxon>Lophotrochozoa</taxon>
        <taxon>Mollusca</taxon>
        <taxon>Gastropoda</taxon>
        <taxon>Heterobranchia</taxon>
        <taxon>Euthyneura</taxon>
        <taxon>Panpulmonata</taxon>
        <taxon>Sacoglossa</taxon>
        <taxon>Placobranchoidea</taxon>
        <taxon>Plakobranchidae</taxon>
        <taxon>Elysia</taxon>
    </lineage>
</organism>
<comment type="caution">
    <text evidence="1">The sequence shown here is derived from an EMBL/GenBank/DDBJ whole genome shotgun (WGS) entry which is preliminary data.</text>
</comment>
<sequence>MGIKLDEKMFLANIILPNPDEEKEWEIPFVQMATKATTYGKNKTLQPLLSTPRRQNAVCHEFYYFDNSVNATDILTKTGIQGLLHHDFGLKEMQPRKLFSYSD</sequence>
<gene>
    <name evidence="1" type="ORF">RRG08_012176</name>
</gene>
<proteinExistence type="predicted"/>
<evidence type="ECO:0000313" key="2">
    <source>
        <dbReference type="Proteomes" id="UP001283361"/>
    </source>
</evidence>
<reference evidence="1" key="1">
    <citation type="journal article" date="2023" name="G3 (Bethesda)">
        <title>A reference genome for the long-term kleptoplast-retaining sea slug Elysia crispata morphotype clarki.</title>
        <authorList>
            <person name="Eastman K.E."/>
            <person name="Pendleton A.L."/>
            <person name="Shaikh M.A."/>
            <person name="Suttiyut T."/>
            <person name="Ogas R."/>
            <person name="Tomko P."/>
            <person name="Gavelis G."/>
            <person name="Widhalm J.R."/>
            <person name="Wisecaver J.H."/>
        </authorList>
    </citation>
    <scope>NUCLEOTIDE SEQUENCE</scope>
    <source>
        <strain evidence="1">ECLA1</strain>
    </source>
</reference>
<dbReference type="EMBL" id="JAWDGP010003844">
    <property type="protein sequence ID" value="KAK3770434.1"/>
    <property type="molecule type" value="Genomic_DNA"/>
</dbReference>
<name>A0AAE0ZJ81_9GAST</name>
<accession>A0AAE0ZJ81</accession>
<protein>
    <submittedName>
        <fullName evidence="1">Uncharacterized protein</fullName>
    </submittedName>
</protein>
<dbReference type="Proteomes" id="UP001283361">
    <property type="component" value="Unassembled WGS sequence"/>
</dbReference>
<dbReference type="AlphaFoldDB" id="A0AAE0ZJ81"/>
<evidence type="ECO:0000313" key="1">
    <source>
        <dbReference type="EMBL" id="KAK3770434.1"/>
    </source>
</evidence>